<protein>
    <submittedName>
        <fullName evidence="2">Uncharacterized protein</fullName>
    </submittedName>
</protein>
<dbReference type="InterPro" id="IPR043137">
    <property type="entry name" value="GGT_ssub_C"/>
</dbReference>
<accession>A0A0D8X818</accession>
<keyword evidence="1" id="KW-0472">Membrane</keyword>
<dbReference type="STRING" id="29172.A0A0D8X818"/>
<feature type="transmembrane region" description="Helical" evidence="1">
    <location>
        <begin position="49"/>
        <end position="68"/>
    </location>
</feature>
<reference evidence="2 3" key="1">
    <citation type="submission" date="2013-11" db="EMBL/GenBank/DDBJ databases">
        <title>Draft genome of the bovine lungworm Dictyocaulus viviparus.</title>
        <authorList>
            <person name="Mitreva M."/>
        </authorList>
    </citation>
    <scope>NUCLEOTIDE SEQUENCE [LARGE SCALE GENOMIC DNA]</scope>
    <source>
        <strain evidence="2 3">HannoverDv2000</strain>
    </source>
</reference>
<evidence type="ECO:0000313" key="3">
    <source>
        <dbReference type="Proteomes" id="UP000053766"/>
    </source>
</evidence>
<organism evidence="2 3">
    <name type="scientific">Dictyocaulus viviparus</name>
    <name type="common">Bovine lungworm</name>
    <dbReference type="NCBI Taxonomy" id="29172"/>
    <lineage>
        <taxon>Eukaryota</taxon>
        <taxon>Metazoa</taxon>
        <taxon>Ecdysozoa</taxon>
        <taxon>Nematoda</taxon>
        <taxon>Chromadorea</taxon>
        <taxon>Rhabditida</taxon>
        <taxon>Rhabditina</taxon>
        <taxon>Rhabditomorpha</taxon>
        <taxon>Strongyloidea</taxon>
        <taxon>Metastrongylidae</taxon>
        <taxon>Dictyocaulus</taxon>
    </lineage>
</organism>
<evidence type="ECO:0000313" key="2">
    <source>
        <dbReference type="EMBL" id="KJH40695.1"/>
    </source>
</evidence>
<evidence type="ECO:0000256" key="1">
    <source>
        <dbReference type="SAM" id="Phobius"/>
    </source>
</evidence>
<keyword evidence="1" id="KW-1133">Transmembrane helix</keyword>
<dbReference type="EMBL" id="KN717048">
    <property type="protein sequence ID" value="KJH40695.1"/>
    <property type="molecule type" value="Genomic_DNA"/>
</dbReference>
<gene>
    <name evidence="2" type="ORF">DICVIV_13343</name>
</gene>
<dbReference type="OrthoDB" id="5864157at2759"/>
<name>A0A0D8X818_DICVI</name>
<dbReference type="Gene3D" id="3.60.20.40">
    <property type="match status" value="1"/>
</dbReference>
<sequence length="585" mass="66511">MRTDTSPFWQRVSTVLNFPAPSIEVTANNDSIANQFEKKLEDEYAEGNLLLGNFIVAILAIDCLLIYVRYVNETHMMSTIIQNVTSSFETSRVSQQILTDDMDCSLLIKEASLAKFTIQNQMLFGITCLTLLVPYSVTPTSSLSTMVYYMQKREALAESFKFGYITKECSVANPPASCHIRSHYKYMMSHVDLINGLKKSSLGNIWKSASLDRTEVMEWLYQSRTSSRTTSKNVSIDENLLLRKFRIPRAFKRATVYYNMSTNSINADTSKITITEPIANQLIDDILSSTARTSSASTSSAYDYKYCSLPLLPYTKQQKYELRFPCRDNQPTSSIISSFIIRVVREIMMRSDFQRGYMDANFHALLLRAHRYAELMIANDEAIVLDSSLKLPKLLSDSTISKAVESIINNEEFSVRIKRHVYERVATGIIWRSKKYDMILMINLGLNHTNEVNNLLSSAAGVMVVDKLAQDNPIIVASASGSIRTVEAVSTVVLRMLMFDDEPGAAIDADASFYNVEDSEYYCENNKKQFIKEMEKYGIRCLPINHNNFTHIDRIAMAVRKRHRKNRLIAAIDRRAIDFNYAVGL</sequence>
<reference evidence="3" key="2">
    <citation type="journal article" date="2016" name="Sci. Rep.">
        <title>Dictyocaulus viviparus genome, variome and transcriptome elucidate lungworm biology and support future intervention.</title>
        <authorList>
            <person name="McNulty S.N."/>
            <person name="Strube C."/>
            <person name="Rosa B.A."/>
            <person name="Martin J.C."/>
            <person name="Tyagi R."/>
            <person name="Choi Y.J."/>
            <person name="Wang Q."/>
            <person name="Hallsworth Pepin K."/>
            <person name="Zhang X."/>
            <person name="Ozersky P."/>
            <person name="Wilson R.K."/>
            <person name="Sternberg P.W."/>
            <person name="Gasser R.B."/>
            <person name="Mitreva M."/>
        </authorList>
    </citation>
    <scope>NUCLEOTIDE SEQUENCE [LARGE SCALE GENOMIC DNA]</scope>
    <source>
        <strain evidence="3">HannoverDv2000</strain>
    </source>
</reference>
<keyword evidence="1" id="KW-0812">Transmembrane</keyword>
<proteinExistence type="predicted"/>
<dbReference type="AlphaFoldDB" id="A0A0D8X818"/>
<keyword evidence="3" id="KW-1185">Reference proteome</keyword>
<dbReference type="Proteomes" id="UP000053766">
    <property type="component" value="Unassembled WGS sequence"/>
</dbReference>